<evidence type="ECO:0000256" key="1">
    <source>
        <dbReference type="ARBA" id="ARBA00006484"/>
    </source>
</evidence>
<evidence type="ECO:0000256" key="4">
    <source>
        <dbReference type="ARBA" id="ARBA00023027"/>
    </source>
</evidence>
<dbReference type="SUPFAM" id="SSF51735">
    <property type="entry name" value="NAD(P)-binding Rossmann-fold domains"/>
    <property type="match status" value="1"/>
</dbReference>
<dbReference type="InterPro" id="IPR002347">
    <property type="entry name" value="SDR_fam"/>
</dbReference>
<dbReference type="InterPro" id="IPR020904">
    <property type="entry name" value="Sc_DH/Rdtase_CS"/>
</dbReference>
<name>A0A3Q8G7Y4_ECOLX</name>
<evidence type="ECO:0000256" key="3">
    <source>
        <dbReference type="ARBA" id="ARBA00023002"/>
    </source>
</evidence>
<organism evidence="9">
    <name type="scientific">Escherichia coli</name>
    <dbReference type="NCBI Taxonomy" id="562"/>
    <lineage>
        <taxon>Bacteria</taxon>
        <taxon>Pseudomonadati</taxon>
        <taxon>Pseudomonadota</taxon>
        <taxon>Gammaproteobacteria</taxon>
        <taxon>Enterobacterales</taxon>
        <taxon>Enterobacteriaceae</taxon>
        <taxon>Escherichia</taxon>
    </lineage>
</organism>
<dbReference type="PANTHER" id="PTHR42760">
    <property type="entry name" value="SHORT-CHAIN DEHYDROGENASES/REDUCTASES FAMILY MEMBER"/>
    <property type="match status" value="1"/>
</dbReference>
<evidence type="ECO:0000256" key="5">
    <source>
        <dbReference type="ARBA" id="ARBA00047315"/>
    </source>
</evidence>
<proteinExistence type="inferred from homology"/>
<comment type="similarity">
    <text evidence="1 8">Belongs to the short-chain dehydrogenases/reductases (SDR) family.</text>
</comment>
<dbReference type="AlphaFoldDB" id="A0A3Q8G7Y4"/>
<feature type="binding site" evidence="7">
    <location>
        <begin position="211"/>
        <end position="216"/>
    </location>
    <ligand>
        <name>NAD(+)</name>
        <dbReference type="ChEBI" id="CHEBI:57540"/>
    </ligand>
</feature>
<gene>
    <name evidence="9" type="primary">budC</name>
</gene>
<feature type="binding site" evidence="7">
    <location>
        <position position="109"/>
    </location>
    <ligand>
        <name>NAD(+)</name>
        <dbReference type="ChEBI" id="CHEBI:57540"/>
    </ligand>
</feature>
<dbReference type="Gene3D" id="3.40.50.720">
    <property type="entry name" value="NAD(P)-binding Rossmann-like Domain"/>
    <property type="match status" value="1"/>
</dbReference>
<evidence type="ECO:0000256" key="6">
    <source>
        <dbReference type="PIRSR" id="PIRSR614007-1"/>
    </source>
</evidence>
<feature type="binding site" evidence="7">
    <location>
        <position position="185"/>
    </location>
    <ligand>
        <name>NAD(+)</name>
        <dbReference type="ChEBI" id="CHEBI:57540"/>
    </ligand>
</feature>
<feature type="active site" description="Proton acceptor" evidence="6">
    <location>
        <position position="181"/>
    </location>
</feature>
<protein>
    <recommendedName>
        <fullName evidence="2">diacetyl reductase [(S)-acetoin forming]</fullName>
        <ecNumber evidence="2">1.1.1.304</ecNumber>
    </recommendedName>
</protein>
<dbReference type="InterPro" id="IPR014007">
    <property type="entry name" value="23BDH"/>
</dbReference>
<dbReference type="GO" id="GO:0052588">
    <property type="term" value="F:diacetyl reductase ((S)-acetoin forming) (NAD+) activity"/>
    <property type="evidence" value="ECO:0007669"/>
    <property type="project" value="UniProtKB-EC"/>
</dbReference>
<sequence>MDILVFIAVKYNYFTEWRNYSGYRKKVAIITGAGQGIGRAIARRLAKDGFRIGCLDFNEDTAQETVNLIEAEGGEALAVEVDVSCREQVFSAVDQVAVKFGRVDIMVNNAGLGPTTPLEDITPELYRKVFDVNVGGVYWGIQAVLKHIRKRTPQREGEIVGKIINASSQAGQVGNPDLAVYGATKFAIRGITQTAARDLAKSGITVNAYCPGIVRTPMMEGIARKVADENGQDLEWGLQQWAKNVALGRISEPDDVAACVSYLASADSDYMTDQSLIIDGGMVFN</sequence>
<evidence type="ECO:0000256" key="7">
    <source>
        <dbReference type="PIRSR" id="PIRSR614007-2"/>
    </source>
</evidence>
<accession>A0A3Q8G7Y4</accession>
<comment type="catalytic activity">
    <reaction evidence="5">
        <text>(S)-acetoin + NAD(+) = diacetyl + NADH + H(+)</text>
        <dbReference type="Rhea" id="RHEA:27286"/>
        <dbReference type="ChEBI" id="CHEBI:15378"/>
        <dbReference type="ChEBI" id="CHEBI:15687"/>
        <dbReference type="ChEBI" id="CHEBI:16583"/>
        <dbReference type="ChEBI" id="CHEBI:57540"/>
        <dbReference type="ChEBI" id="CHEBI:57945"/>
        <dbReference type="EC" id="1.1.1.304"/>
    </reaction>
</comment>
<reference evidence="9" key="1">
    <citation type="submission" date="2018-02" db="EMBL/GenBank/DDBJ databases">
        <title>Multidrug Resistance Plasmids in Enterovirulent Escherichia coli Strains from Pigs in Switzerland.</title>
        <authorList>
            <person name="Brilhante M."/>
            <person name="Perreten V."/>
            <person name="Dona V."/>
        </authorList>
    </citation>
    <scope>NUCLEOTIDE SEQUENCE</scope>
    <source>
        <strain evidence="9">14OD0056</strain>
        <plasmid evidence="9">p14ODK88</plasmid>
    </source>
</reference>
<dbReference type="Pfam" id="PF00106">
    <property type="entry name" value="adh_short"/>
    <property type="match status" value="1"/>
</dbReference>
<dbReference type="RefSeq" id="WP_001384895.1">
    <property type="nucleotide sequence ID" value="NZ_BLDZ01000252.1"/>
</dbReference>
<feature type="binding site" evidence="7">
    <location>
        <position position="181"/>
    </location>
    <ligand>
        <name>NAD(+)</name>
        <dbReference type="ChEBI" id="CHEBI:57540"/>
    </ligand>
</feature>
<dbReference type="NCBIfam" id="NF005559">
    <property type="entry name" value="PRK07231.1"/>
    <property type="match status" value="1"/>
</dbReference>
<dbReference type="InterPro" id="IPR036291">
    <property type="entry name" value="NAD(P)-bd_dom_sf"/>
</dbReference>
<dbReference type="PRINTS" id="PR00081">
    <property type="entry name" value="GDHRDH"/>
</dbReference>
<evidence type="ECO:0000313" key="9">
    <source>
        <dbReference type="EMBL" id="AWU47635.1"/>
    </source>
</evidence>
<dbReference type="NCBIfam" id="NF006394">
    <property type="entry name" value="PRK08643.1"/>
    <property type="match status" value="1"/>
</dbReference>
<dbReference type="EC" id="1.1.1.304" evidence="2"/>
<keyword evidence="3" id="KW-0560">Oxidoreductase</keyword>
<dbReference type="PROSITE" id="PS00061">
    <property type="entry name" value="ADH_SHORT"/>
    <property type="match status" value="1"/>
</dbReference>
<keyword evidence="4 7" id="KW-0520">NAD</keyword>
<dbReference type="FunFam" id="3.40.50.720:FF:000084">
    <property type="entry name" value="Short-chain dehydrogenase reductase"/>
    <property type="match status" value="1"/>
</dbReference>
<dbReference type="EMBL" id="MG904991">
    <property type="protein sequence ID" value="AWU47635.1"/>
    <property type="molecule type" value="Genomic_DNA"/>
</dbReference>
<evidence type="ECO:0000256" key="2">
    <source>
        <dbReference type="ARBA" id="ARBA00012848"/>
    </source>
</evidence>
<feature type="binding site" evidence="7">
    <location>
        <begin position="82"/>
        <end position="83"/>
    </location>
    <ligand>
        <name>NAD(+)</name>
        <dbReference type="ChEBI" id="CHEBI:57540"/>
    </ligand>
</feature>
<keyword evidence="9" id="KW-0614">Plasmid</keyword>
<geneLocation type="plasmid" evidence="9">
    <name>p14ODK88</name>
</geneLocation>
<dbReference type="NCBIfam" id="TIGR02415">
    <property type="entry name" value="23BDH"/>
    <property type="match status" value="1"/>
</dbReference>
<feature type="binding site" evidence="7">
    <location>
        <begin position="35"/>
        <end position="37"/>
    </location>
    <ligand>
        <name>NAD(+)</name>
        <dbReference type="ChEBI" id="CHEBI:57540"/>
    </ligand>
</feature>
<dbReference type="PANTHER" id="PTHR42760:SF121">
    <property type="entry name" value="3-OXOACYL-(ACYL-CARRIER-PROTEIN) REDUCTASE"/>
    <property type="match status" value="1"/>
</dbReference>
<evidence type="ECO:0000256" key="8">
    <source>
        <dbReference type="RuleBase" id="RU000363"/>
    </source>
</evidence>
<dbReference type="PRINTS" id="PR00080">
    <property type="entry name" value="SDRFAMILY"/>
</dbReference>
<dbReference type="GO" id="GO:0048038">
    <property type="term" value="F:quinone binding"/>
    <property type="evidence" value="ECO:0007669"/>
    <property type="project" value="TreeGrafter"/>
</dbReference>
<feature type="binding site" evidence="7">
    <location>
        <position position="56"/>
    </location>
    <ligand>
        <name>NAD(+)</name>
        <dbReference type="ChEBI" id="CHEBI:57540"/>
    </ligand>
</feature>
<dbReference type="GO" id="GO:0006633">
    <property type="term" value="P:fatty acid biosynthetic process"/>
    <property type="evidence" value="ECO:0007669"/>
    <property type="project" value="TreeGrafter"/>
</dbReference>
<dbReference type="GO" id="GO:0045150">
    <property type="term" value="P:acetoin catabolic process"/>
    <property type="evidence" value="ECO:0007669"/>
    <property type="project" value="InterPro"/>
</dbReference>